<feature type="domain" description="Ion transport" evidence="10">
    <location>
        <begin position="422"/>
        <end position="539"/>
    </location>
</feature>
<feature type="domain" description="Ion transport" evidence="10">
    <location>
        <begin position="808"/>
        <end position="1056"/>
    </location>
</feature>
<feature type="compositionally biased region" description="Low complexity" evidence="9">
    <location>
        <begin position="319"/>
        <end position="329"/>
    </location>
</feature>
<feature type="transmembrane region" description="Helical" evidence="8">
    <location>
        <begin position="142"/>
        <end position="163"/>
    </location>
</feature>
<dbReference type="Gene3D" id="1.10.287.70">
    <property type="match status" value="4"/>
</dbReference>
<keyword evidence="8" id="KW-0407">Ion channel</keyword>
<keyword evidence="8" id="KW-0851">Voltage-gated channel</keyword>
<protein>
    <recommendedName>
        <fullName evidence="8">Sodium channel protein</fullName>
    </recommendedName>
</protein>
<feature type="transmembrane region" description="Helical" evidence="8">
    <location>
        <begin position="723"/>
        <end position="749"/>
    </location>
</feature>
<comment type="subcellular location">
    <subcellularLocation>
        <location evidence="1 8">Cell membrane</location>
        <topology evidence="1 8">Multi-pass membrane protein</topology>
    </subcellularLocation>
</comment>
<dbReference type="PRINTS" id="PR00170">
    <property type="entry name" value="NACHANNEL"/>
</dbReference>
<dbReference type="OrthoDB" id="2984333at2759"/>
<accession>A0A7R9QPJ6</accession>
<gene>
    <name evidence="13" type="ORF">ONB1V03_LOCUS9119</name>
</gene>
<dbReference type="FunFam" id="1.10.287.70:FF:000047">
    <property type="entry name" value="Sodium channel protein"/>
    <property type="match status" value="1"/>
</dbReference>
<keyword evidence="7" id="KW-1015">Disulfide bond</keyword>
<evidence type="ECO:0000313" key="14">
    <source>
        <dbReference type="Proteomes" id="UP000728032"/>
    </source>
</evidence>
<dbReference type="FunFam" id="1.20.120.350:FF:000026">
    <property type="entry name" value="Sodium channel protein"/>
    <property type="match status" value="1"/>
</dbReference>
<keyword evidence="8" id="KW-0739">Sodium transport</keyword>
<keyword evidence="3 8" id="KW-0812">Transmembrane</keyword>
<dbReference type="EMBL" id="CAJPVJ010005562">
    <property type="protein sequence ID" value="CAG2169645.1"/>
    <property type="molecule type" value="Genomic_DNA"/>
</dbReference>
<comment type="similarity">
    <text evidence="8">Belongs to the sodium channel (TC 1.A.1.10) family.</text>
</comment>
<feature type="domain" description="Ion transport" evidence="10">
    <location>
        <begin position="62"/>
        <end position="168"/>
    </location>
</feature>
<evidence type="ECO:0000259" key="11">
    <source>
        <dbReference type="Pfam" id="PF06512"/>
    </source>
</evidence>
<feature type="compositionally biased region" description="Basic and acidic residues" evidence="9">
    <location>
        <begin position="335"/>
        <end position="355"/>
    </location>
</feature>
<sequence>VVVNALIQAIPAIFNVLLVCLIFWLIFSIMGVQLFLGKFYQCIDNTTKIKLNSTYIPNKLTLGDLGNLTFVLAIIIFIFAVMGMQLFGKNYTMENFKGEEVPRWNFVDFMHSFMIVFRVLCGEWIESMWDCMRVSGAPCVPFFLATVVIGNLVVLNLFLALLLSSFGASNLSAPTSDSADTKKLQEAFDRFSKGGKWVKNKVLHALKIIRSKTRNQIGDQTADIREEMDEMTGGEIVLMDGQVMRDKKLSPKDHTELEVVVGDGLEIAIQAGKLKFQNSARNVINSVKLGNAIKDAQMEKIMINADNRLTLDGKDDDNLSNNSYNSLKKPSSRSSLDEDKKDNEDLMGSKEELNKNGELNGMAENVDADKLETATADVIISEYPSECFPDSFYKYCPTCLEETPFWIRWKEIRLRCYQLVEHKYFETLVITLILISSMALALEDVNLKKDETFMEYLGYMDKFFTVIFLFEMLIKWLAFGFMKYFTNAWCWLDFVIVMVSLFNWAVGLAGLGKIPAFKTMRTLRALRPLRAMSRLEGMRYSDNSGNESKIHFLTLANRMLLEVSVINLVATWFGAGKIQAFKTMRTLRALRPLRALSRFQGMRVVVNALIQAIPAIFNVLLVCLIFWLIFSIMGVQLFLGKFYQCIDNTTKIKLNSTYIPNKLTCLNTNGTIWYNPQMNFDNVLNAYLSLFQIATFKGWLPIMDNAVDSQQKEFYQPEKEVNLYMYLYFVFFIIFGSFFTLNLFIGVIIDNFNEQKKKAGGSLEMFMTEDQKKYYNAMKKMGSKKPAKAIPRPRFKLQAIIFDVTTNKKFDMIIMLFIALNMIIMAMDQYRESETYNLILERLNLFFIAVFTAECMLKIFALRWYYFKEPWNVFDFVVVILSILGVLLKDLIAKYFVSPTLLRVVRVVKVGRVLRLVKGARGIRTLLFALAMSLPALFNICLLLFLVIFIYAIFGMSFFMNVKPRYGVDETFNFGTFFKSFILLFQMSTSAGWDGVLAAIMDETDCEPTRGDVEGNCGNRGIAIAFLVSYLIIGFLIIINMYIAVILENYSQATEDVHEGLTDDDYDMYYEIWQKFDPKGTQFIPFHALPDFVHALEEPLQIPKPNKYKLISMDIPICVGDMCYCVDILDALTKDFFARKGHVIEETAELAEVSPPKLGEFEHISSTLWRQREGYCAAIIQQCWRDYIDRKTRHKDDPNYASRRQSTAIIVESDGHVTKNGHKVVIHSRSPSITSSRFTDV</sequence>
<dbReference type="Pfam" id="PF24609">
    <property type="entry name" value="IQ_SCN5A_C"/>
    <property type="match status" value="1"/>
</dbReference>
<keyword evidence="2" id="KW-1003">Cell membrane</keyword>
<feature type="transmembrane region" description="Helical" evidence="8">
    <location>
        <begin position="491"/>
        <end position="511"/>
    </location>
</feature>
<feature type="transmembrane region" description="Helical" evidence="8">
    <location>
        <begin position="1021"/>
        <end position="1043"/>
    </location>
</feature>
<dbReference type="PANTHER" id="PTHR10037:SF288">
    <property type="entry name" value="SODIUM CHANNEL PROTEIN PARA"/>
    <property type="match status" value="1"/>
</dbReference>
<feature type="transmembrane region" description="Helical" evidence="8">
    <location>
        <begin position="424"/>
        <end position="442"/>
    </location>
</feature>
<dbReference type="InterPro" id="IPR058542">
    <property type="entry name" value="IQ_SCN5A_C"/>
</dbReference>
<reference evidence="13" key="1">
    <citation type="submission" date="2020-11" db="EMBL/GenBank/DDBJ databases">
        <authorList>
            <person name="Tran Van P."/>
        </authorList>
    </citation>
    <scope>NUCLEOTIDE SEQUENCE</scope>
</reference>
<evidence type="ECO:0000256" key="2">
    <source>
        <dbReference type="ARBA" id="ARBA00022475"/>
    </source>
</evidence>
<dbReference type="GO" id="GO:0019228">
    <property type="term" value="P:neuronal action potential"/>
    <property type="evidence" value="ECO:0007669"/>
    <property type="project" value="TreeGrafter"/>
</dbReference>
<feature type="transmembrane region" description="Helical" evidence="8">
    <location>
        <begin position="937"/>
        <end position="960"/>
    </location>
</feature>
<dbReference type="InterPro" id="IPR027359">
    <property type="entry name" value="Volt_channel_dom_sf"/>
</dbReference>
<evidence type="ECO:0000256" key="7">
    <source>
        <dbReference type="ARBA" id="ARBA00023157"/>
    </source>
</evidence>
<keyword evidence="8" id="KW-0406">Ion transport</keyword>
<keyword evidence="5 8" id="KW-1133">Transmembrane helix</keyword>
<keyword evidence="14" id="KW-1185">Reference proteome</keyword>
<feature type="transmembrane region" description="Helical" evidence="8">
    <location>
        <begin position="981"/>
        <end position="1001"/>
    </location>
</feature>
<evidence type="ECO:0000256" key="4">
    <source>
        <dbReference type="ARBA" id="ARBA00022737"/>
    </source>
</evidence>
<organism evidence="13">
    <name type="scientific">Oppiella nova</name>
    <dbReference type="NCBI Taxonomy" id="334625"/>
    <lineage>
        <taxon>Eukaryota</taxon>
        <taxon>Metazoa</taxon>
        <taxon>Ecdysozoa</taxon>
        <taxon>Arthropoda</taxon>
        <taxon>Chelicerata</taxon>
        <taxon>Arachnida</taxon>
        <taxon>Acari</taxon>
        <taxon>Acariformes</taxon>
        <taxon>Sarcoptiformes</taxon>
        <taxon>Oribatida</taxon>
        <taxon>Brachypylina</taxon>
        <taxon>Oppioidea</taxon>
        <taxon>Oppiidae</taxon>
        <taxon>Oppiella</taxon>
    </lineage>
</organism>
<comment type="function">
    <text evidence="8">Mediates the voltage-dependent sodium ion permeability of excitable membranes. Assuming opened or closed conformations in response to the voltage difference across the membrane, the protein forms a sodium-selective channel through which Na(+) ions may pass in accordance with their electrochemical gradient.</text>
</comment>
<dbReference type="EMBL" id="OC920387">
    <property type="protein sequence ID" value="CAD7652458.1"/>
    <property type="molecule type" value="Genomic_DNA"/>
</dbReference>
<evidence type="ECO:0000259" key="10">
    <source>
        <dbReference type="Pfam" id="PF00520"/>
    </source>
</evidence>
<dbReference type="Gene3D" id="1.10.238.10">
    <property type="entry name" value="EF-hand"/>
    <property type="match status" value="1"/>
</dbReference>
<dbReference type="FunFam" id="1.10.238.10:FF:000061">
    <property type="entry name" value="Sodium channel protein"/>
    <property type="match status" value="1"/>
</dbReference>
<feature type="region of interest" description="Disordered" evidence="9">
    <location>
        <begin position="312"/>
        <end position="359"/>
    </location>
</feature>
<keyword evidence="8" id="KW-0915">Sodium</keyword>
<keyword evidence="4" id="KW-0677">Repeat</keyword>
<feature type="domain" description="Ion transport" evidence="10">
    <location>
        <begin position="564"/>
        <end position="759"/>
    </location>
</feature>
<evidence type="ECO:0000256" key="8">
    <source>
        <dbReference type="RuleBase" id="RU361132"/>
    </source>
</evidence>
<feature type="transmembrane region" description="Helical" evidence="8">
    <location>
        <begin position="463"/>
        <end position="485"/>
    </location>
</feature>
<dbReference type="PANTHER" id="PTHR10037">
    <property type="entry name" value="VOLTAGE-GATED CATION CHANNEL CALCIUM AND SODIUM"/>
    <property type="match status" value="1"/>
</dbReference>
<dbReference type="FunFam" id="1.10.287.70:FF:000046">
    <property type="entry name" value="Sodium channel protein"/>
    <property type="match status" value="1"/>
</dbReference>
<dbReference type="FunFam" id="1.20.120.350:FF:000023">
    <property type="entry name" value="Sodium channel protein"/>
    <property type="match status" value="1"/>
</dbReference>
<name>A0A7R9QPJ6_9ACAR</name>
<feature type="transmembrane region" description="Helical" evidence="8">
    <location>
        <begin position="873"/>
        <end position="892"/>
    </location>
</feature>
<dbReference type="AlphaFoldDB" id="A0A7R9QPJ6"/>
<dbReference type="GO" id="GO:0001518">
    <property type="term" value="C:voltage-gated sodium channel complex"/>
    <property type="evidence" value="ECO:0007669"/>
    <property type="project" value="UniProtKB-UniRule"/>
</dbReference>
<evidence type="ECO:0000256" key="5">
    <source>
        <dbReference type="ARBA" id="ARBA00022989"/>
    </source>
</evidence>
<dbReference type="GO" id="GO:0005248">
    <property type="term" value="F:voltage-gated sodium channel activity"/>
    <property type="evidence" value="ECO:0007669"/>
    <property type="project" value="InterPro"/>
</dbReference>
<dbReference type="CDD" id="cd13433">
    <property type="entry name" value="Na_channel_gate"/>
    <property type="match status" value="1"/>
</dbReference>
<keyword evidence="8" id="KW-0813">Transport</keyword>
<evidence type="ECO:0000256" key="3">
    <source>
        <dbReference type="ARBA" id="ARBA00022692"/>
    </source>
</evidence>
<feature type="domain" description="Sodium ion transport-associated" evidence="11">
    <location>
        <begin position="179"/>
        <end position="418"/>
    </location>
</feature>
<feature type="transmembrane region" description="Helical" evidence="8">
    <location>
        <begin position="843"/>
        <end position="867"/>
    </location>
</feature>
<evidence type="ECO:0000256" key="1">
    <source>
        <dbReference type="ARBA" id="ARBA00004651"/>
    </source>
</evidence>
<dbReference type="SUPFAM" id="SSF81324">
    <property type="entry name" value="Voltage-gated potassium channels"/>
    <property type="match status" value="3"/>
</dbReference>
<dbReference type="Pfam" id="PF06512">
    <property type="entry name" value="Na_trans_assoc"/>
    <property type="match status" value="1"/>
</dbReference>
<feature type="transmembrane region" description="Helical" evidence="8">
    <location>
        <begin position="812"/>
        <end position="831"/>
    </location>
</feature>
<comment type="caution">
    <text evidence="8">Lacks conserved residue(s) required for the propagation of feature annotation.</text>
</comment>
<dbReference type="InterPro" id="IPR043203">
    <property type="entry name" value="VGCC_Ca_Na"/>
</dbReference>
<keyword evidence="6 8" id="KW-0472">Membrane</keyword>
<feature type="domain" description="SCN5A-like C-terminal IQ motif" evidence="12">
    <location>
        <begin position="1166"/>
        <end position="1196"/>
    </location>
</feature>
<dbReference type="Gene3D" id="1.20.120.350">
    <property type="entry name" value="Voltage-gated potassium channels. Chain C"/>
    <property type="match status" value="2"/>
</dbReference>
<dbReference type="GO" id="GO:0086010">
    <property type="term" value="P:membrane depolarization during action potential"/>
    <property type="evidence" value="ECO:0007669"/>
    <property type="project" value="TreeGrafter"/>
</dbReference>
<feature type="transmembrane region" description="Helical" evidence="8">
    <location>
        <begin position="12"/>
        <end position="36"/>
    </location>
</feature>
<keyword evidence="8" id="KW-0894">Sodium channel</keyword>
<dbReference type="Pfam" id="PF00520">
    <property type="entry name" value="Ion_trans"/>
    <property type="match status" value="5"/>
</dbReference>
<dbReference type="Proteomes" id="UP000728032">
    <property type="component" value="Unassembled WGS sequence"/>
</dbReference>
<feature type="domain" description="Ion transport" evidence="10">
    <location>
        <begin position="2"/>
        <end position="42"/>
    </location>
</feature>
<dbReference type="InterPro" id="IPR044564">
    <property type="entry name" value="Na_chnl_inactivation_gate"/>
</dbReference>
<evidence type="ECO:0000259" key="12">
    <source>
        <dbReference type="Pfam" id="PF24609"/>
    </source>
</evidence>
<feature type="non-terminal residue" evidence="13">
    <location>
        <position position="1241"/>
    </location>
</feature>
<proteinExistence type="inferred from homology"/>
<evidence type="ECO:0000313" key="13">
    <source>
        <dbReference type="EMBL" id="CAD7652458.1"/>
    </source>
</evidence>
<dbReference type="InterPro" id="IPR010526">
    <property type="entry name" value="Na_trans_assoc_dom"/>
</dbReference>
<feature type="transmembrane region" description="Helical" evidence="8">
    <location>
        <begin position="65"/>
        <end position="84"/>
    </location>
</feature>
<dbReference type="InterPro" id="IPR001696">
    <property type="entry name" value="Na_channel_asu"/>
</dbReference>
<evidence type="ECO:0000256" key="6">
    <source>
        <dbReference type="ARBA" id="ARBA00023136"/>
    </source>
</evidence>
<dbReference type="InterPro" id="IPR005821">
    <property type="entry name" value="Ion_trans_dom"/>
</dbReference>
<feature type="transmembrane region" description="Helical" evidence="8">
    <location>
        <begin position="604"/>
        <end position="630"/>
    </location>
</feature>
<evidence type="ECO:0000256" key="9">
    <source>
        <dbReference type="SAM" id="MobiDB-lite"/>
    </source>
</evidence>